<dbReference type="Proteomes" id="UP001441944">
    <property type="component" value="Unassembled WGS sequence"/>
</dbReference>
<feature type="domain" description="PAS" evidence="5">
    <location>
        <begin position="34"/>
        <end position="83"/>
    </location>
</feature>
<dbReference type="Pfam" id="PF00015">
    <property type="entry name" value="MCPsignal"/>
    <property type="match status" value="1"/>
</dbReference>
<dbReference type="InterPro" id="IPR013656">
    <property type="entry name" value="PAS_4"/>
</dbReference>
<sequence>MFFKKKSQKEISEIETDKVIAGLIDRTQATIQFDPQGKILTANKNFLTVMGYDLEEVLGKHHSMFVAKDFVESPDYAAFWERLGKGEDITDQFPRLAKDGSVIWIQATYASCLGADGTLERVVKVASDVTARRRGLGVIAEGLEALRDGNLIHRVEVSDIPDIGHLGKAFNDSVEQLEATVTNAKTVSVGVGRTAGEISQSSSDLSQRTESQAATLEQTAAALEELTATVKSSADGAKRVEEIVGEAQTVATQSGVVVGKAIEAMSKIEGSSDEIAKIITVIDDIAFQTNLLALNAGVEAARAGEAGRGFAVVASEVRGLAQRSAQAAGEIKELIDQSQHHVGSGVGLVGETGAELERIIESVGTITVHIGEIARGAAEQSSALSEINTGVTQMDQVTQQNAAMVEETTAVSLTLSNDAGQLTQQLAAFKVNAESGSNVVQMPAVSAQHKNSSSPAMLHTGTGAQVVTSAASAHGETPGWDDF</sequence>
<dbReference type="PROSITE" id="PS50111">
    <property type="entry name" value="CHEMOTAXIS_TRANSDUC_2"/>
    <property type="match status" value="1"/>
</dbReference>
<dbReference type="SMART" id="SM00283">
    <property type="entry name" value="MA"/>
    <property type="match status" value="1"/>
</dbReference>
<evidence type="ECO:0000259" key="4">
    <source>
        <dbReference type="PROSITE" id="PS50111"/>
    </source>
</evidence>
<dbReference type="PROSITE" id="PS50113">
    <property type="entry name" value="PAC"/>
    <property type="match status" value="1"/>
</dbReference>
<dbReference type="InterPro" id="IPR000014">
    <property type="entry name" value="PAS"/>
</dbReference>
<dbReference type="PANTHER" id="PTHR43531:SF11">
    <property type="entry name" value="METHYL-ACCEPTING CHEMOTAXIS PROTEIN 3"/>
    <property type="match status" value="1"/>
</dbReference>
<dbReference type="CDD" id="cd00130">
    <property type="entry name" value="PAS"/>
    <property type="match status" value="1"/>
</dbReference>
<dbReference type="InterPro" id="IPR001610">
    <property type="entry name" value="PAC"/>
</dbReference>
<dbReference type="PROSITE" id="PS50112">
    <property type="entry name" value="PAS"/>
    <property type="match status" value="1"/>
</dbReference>
<accession>A0ABQ0AR85</accession>
<dbReference type="EMBL" id="BAABWU010000022">
    <property type="protein sequence ID" value="GAA6198393.1"/>
    <property type="molecule type" value="Genomic_DNA"/>
</dbReference>
<dbReference type="NCBIfam" id="TIGR00229">
    <property type="entry name" value="sensory_box"/>
    <property type="match status" value="1"/>
</dbReference>
<dbReference type="InterPro" id="IPR004089">
    <property type="entry name" value="MCPsignal_dom"/>
</dbReference>
<dbReference type="Gene3D" id="3.30.450.20">
    <property type="entry name" value="PAS domain"/>
    <property type="match status" value="1"/>
</dbReference>
<dbReference type="InterPro" id="IPR003660">
    <property type="entry name" value="HAMP_dom"/>
</dbReference>
<evidence type="ECO:0000313" key="9">
    <source>
        <dbReference type="Proteomes" id="UP001441944"/>
    </source>
</evidence>
<evidence type="ECO:0008006" key="10">
    <source>
        <dbReference type="Google" id="ProtNLM"/>
    </source>
</evidence>
<feature type="domain" description="Methyl-accepting transducer" evidence="4">
    <location>
        <begin position="187"/>
        <end position="416"/>
    </location>
</feature>
<organism evidence="8 9">
    <name type="scientific">Pseudophaeobacter arcticus</name>
    <dbReference type="NCBI Taxonomy" id="385492"/>
    <lineage>
        <taxon>Bacteria</taxon>
        <taxon>Pseudomonadati</taxon>
        <taxon>Pseudomonadota</taxon>
        <taxon>Alphaproteobacteria</taxon>
        <taxon>Rhodobacterales</taxon>
        <taxon>Paracoccaceae</taxon>
        <taxon>Pseudophaeobacter</taxon>
    </lineage>
</organism>
<dbReference type="RefSeq" id="WP_348152116.1">
    <property type="nucleotide sequence ID" value="NZ_BAABWU010000022.1"/>
</dbReference>
<evidence type="ECO:0000256" key="1">
    <source>
        <dbReference type="ARBA" id="ARBA00022500"/>
    </source>
</evidence>
<dbReference type="PANTHER" id="PTHR43531">
    <property type="entry name" value="PROTEIN ICFG"/>
    <property type="match status" value="1"/>
</dbReference>
<evidence type="ECO:0000313" key="8">
    <source>
        <dbReference type="EMBL" id="GAA6198393.1"/>
    </source>
</evidence>
<name>A0ABQ0AR85_9RHOB</name>
<dbReference type="InterPro" id="IPR000700">
    <property type="entry name" value="PAS-assoc_C"/>
</dbReference>
<comment type="similarity">
    <text evidence="2">Belongs to the methyl-accepting chemotaxis (MCP) protein family.</text>
</comment>
<proteinExistence type="inferred from homology"/>
<dbReference type="InterPro" id="IPR035965">
    <property type="entry name" value="PAS-like_dom_sf"/>
</dbReference>
<dbReference type="PROSITE" id="PS50885">
    <property type="entry name" value="HAMP"/>
    <property type="match status" value="1"/>
</dbReference>
<reference evidence="8 9" key="1">
    <citation type="submission" date="2024-04" db="EMBL/GenBank/DDBJ databases">
        <title>Draft genome sequence of Pseudophaeobacter arcticus NBRC 116598.</title>
        <authorList>
            <person name="Miyakawa T."/>
            <person name="Kusuya Y."/>
            <person name="Miura T."/>
        </authorList>
    </citation>
    <scope>NUCLEOTIDE SEQUENCE [LARGE SCALE GENOMIC DNA]</scope>
    <source>
        <strain evidence="8 9">SU-CL00105</strain>
    </source>
</reference>
<keyword evidence="1" id="KW-0145">Chemotaxis</keyword>
<feature type="domain" description="PAC" evidence="6">
    <location>
        <begin position="87"/>
        <end position="141"/>
    </location>
</feature>
<evidence type="ECO:0000256" key="2">
    <source>
        <dbReference type="ARBA" id="ARBA00029447"/>
    </source>
</evidence>
<evidence type="ECO:0000256" key="3">
    <source>
        <dbReference type="PROSITE-ProRule" id="PRU00284"/>
    </source>
</evidence>
<protein>
    <recommendedName>
        <fullName evidence="10">Methyl-accepting chemotaxis sensory transducer with Pas/Pac sensor</fullName>
    </recommendedName>
</protein>
<gene>
    <name evidence="8" type="ORF">NBRC116598_38380</name>
</gene>
<dbReference type="CDD" id="cd06225">
    <property type="entry name" value="HAMP"/>
    <property type="match status" value="1"/>
</dbReference>
<evidence type="ECO:0000259" key="6">
    <source>
        <dbReference type="PROSITE" id="PS50113"/>
    </source>
</evidence>
<keyword evidence="9" id="KW-1185">Reference proteome</keyword>
<dbReference type="InterPro" id="IPR051310">
    <property type="entry name" value="MCP_chemotaxis"/>
</dbReference>
<dbReference type="SMART" id="SM00304">
    <property type="entry name" value="HAMP"/>
    <property type="match status" value="1"/>
</dbReference>
<dbReference type="InterPro" id="IPR004090">
    <property type="entry name" value="Chemotax_Me-accpt_rcpt"/>
</dbReference>
<dbReference type="SMART" id="SM00086">
    <property type="entry name" value="PAC"/>
    <property type="match status" value="1"/>
</dbReference>
<evidence type="ECO:0000259" key="5">
    <source>
        <dbReference type="PROSITE" id="PS50112"/>
    </source>
</evidence>
<feature type="domain" description="HAMP" evidence="7">
    <location>
        <begin position="130"/>
        <end position="182"/>
    </location>
</feature>
<evidence type="ECO:0000259" key="7">
    <source>
        <dbReference type="PROSITE" id="PS50885"/>
    </source>
</evidence>
<dbReference type="Pfam" id="PF08448">
    <property type="entry name" value="PAS_4"/>
    <property type="match status" value="1"/>
</dbReference>
<dbReference type="PRINTS" id="PR00260">
    <property type="entry name" value="CHEMTRNSDUCR"/>
</dbReference>
<dbReference type="CDD" id="cd11386">
    <property type="entry name" value="MCP_signal"/>
    <property type="match status" value="1"/>
</dbReference>
<keyword evidence="3" id="KW-0807">Transducer</keyword>
<comment type="caution">
    <text evidence="8">The sequence shown here is derived from an EMBL/GenBank/DDBJ whole genome shotgun (WGS) entry which is preliminary data.</text>
</comment>
<dbReference type="Gene3D" id="1.10.287.950">
    <property type="entry name" value="Methyl-accepting chemotaxis protein"/>
    <property type="match status" value="1"/>
</dbReference>
<dbReference type="SUPFAM" id="SSF58104">
    <property type="entry name" value="Methyl-accepting chemotaxis protein (MCP) signaling domain"/>
    <property type="match status" value="1"/>
</dbReference>
<dbReference type="SUPFAM" id="SSF55785">
    <property type="entry name" value="PYP-like sensor domain (PAS domain)"/>
    <property type="match status" value="1"/>
</dbReference>